<sequence>MAMIRNIKKLNARLLFTLIFMSNPTLGDSQPILAKIQMTINQQIVIIDLYDNSASREFLMILPLSLTFTDFAHSEKIAYLPKPLTTTDMANTLIKTGDFTYYAPWGNVALFYQGMGNHSQLYPLGTITKGKNILANLHSNFMATIEQINPK</sequence>
<feature type="chain" id="PRO_5045203744" description="Cyclophilin-like domain-containing protein" evidence="1">
    <location>
        <begin position="28"/>
        <end position="151"/>
    </location>
</feature>
<evidence type="ECO:0000256" key="1">
    <source>
        <dbReference type="SAM" id="SignalP"/>
    </source>
</evidence>
<keyword evidence="4" id="KW-1185">Reference proteome</keyword>
<accession>A0ABP9N283</accession>
<reference evidence="4" key="1">
    <citation type="journal article" date="2019" name="Int. J. Syst. Evol. Microbiol.">
        <title>The Global Catalogue of Microorganisms (GCM) 10K type strain sequencing project: providing services to taxonomists for standard genome sequencing and annotation.</title>
        <authorList>
            <consortium name="The Broad Institute Genomics Platform"/>
            <consortium name="The Broad Institute Genome Sequencing Center for Infectious Disease"/>
            <person name="Wu L."/>
            <person name="Ma J."/>
        </authorList>
    </citation>
    <scope>NUCLEOTIDE SEQUENCE [LARGE SCALE GENOMIC DNA]</scope>
    <source>
        <strain evidence="4">JCM 18050</strain>
    </source>
</reference>
<dbReference type="Pfam" id="PF18050">
    <property type="entry name" value="Cyclophil_like2"/>
    <property type="match status" value="1"/>
</dbReference>
<proteinExistence type="predicted"/>
<evidence type="ECO:0000259" key="2">
    <source>
        <dbReference type="Pfam" id="PF18050"/>
    </source>
</evidence>
<organism evidence="3 4">
    <name type="scientific">Orbus sasakiae</name>
    <dbReference type="NCBI Taxonomy" id="1078475"/>
    <lineage>
        <taxon>Bacteria</taxon>
        <taxon>Pseudomonadati</taxon>
        <taxon>Pseudomonadota</taxon>
        <taxon>Gammaproteobacteria</taxon>
        <taxon>Orbales</taxon>
        <taxon>Orbaceae</taxon>
        <taxon>Orbus</taxon>
    </lineage>
</organism>
<gene>
    <name evidence="3" type="ORF">GCM10023211_07800</name>
</gene>
<dbReference type="RefSeq" id="WP_345489016.1">
    <property type="nucleotide sequence ID" value="NZ_BAABHY010000001.1"/>
</dbReference>
<feature type="signal peptide" evidence="1">
    <location>
        <begin position="1"/>
        <end position="27"/>
    </location>
</feature>
<dbReference type="InterPro" id="IPR041183">
    <property type="entry name" value="Cyclophilin-like"/>
</dbReference>
<dbReference type="Gene3D" id="2.40.100.20">
    <property type="match status" value="1"/>
</dbReference>
<feature type="domain" description="Cyclophilin-like" evidence="2">
    <location>
        <begin position="38"/>
        <end position="146"/>
    </location>
</feature>
<comment type="caution">
    <text evidence="3">The sequence shown here is derived from an EMBL/GenBank/DDBJ whole genome shotgun (WGS) entry which is preliminary data.</text>
</comment>
<dbReference type="SUPFAM" id="SSF50891">
    <property type="entry name" value="Cyclophilin-like"/>
    <property type="match status" value="1"/>
</dbReference>
<dbReference type="InterPro" id="IPR029000">
    <property type="entry name" value="Cyclophilin-like_dom_sf"/>
</dbReference>
<dbReference type="EMBL" id="BAABHY010000001">
    <property type="protein sequence ID" value="GAA5107085.1"/>
    <property type="molecule type" value="Genomic_DNA"/>
</dbReference>
<name>A0ABP9N283_9GAMM</name>
<evidence type="ECO:0000313" key="4">
    <source>
        <dbReference type="Proteomes" id="UP001500171"/>
    </source>
</evidence>
<evidence type="ECO:0000313" key="3">
    <source>
        <dbReference type="EMBL" id="GAA5107085.1"/>
    </source>
</evidence>
<keyword evidence="1" id="KW-0732">Signal</keyword>
<dbReference type="Proteomes" id="UP001500171">
    <property type="component" value="Unassembled WGS sequence"/>
</dbReference>
<protein>
    <recommendedName>
        <fullName evidence="2">Cyclophilin-like domain-containing protein</fullName>
    </recommendedName>
</protein>